<protein>
    <recommendedName>
        <fullName evidence="5">Retrotransposon Copia-like N-terminal domain-containing protein</fullName>
    </recommendedName>
</protein>
<evidence type="ECO:0008006" key="5">
    <source>
        <dbReference type="Google" id="ProtNLM"/>
    </source>
</evidence>
<dbReference type="PANTHER" id="PTHR47481">
    <property type="match status" value="1"/>
</dbReference>
<feature type="compositionally biased region" description="Basic and acidic residues" evidence="1">
    <location>
        <begin position="361"/>
        <end position="372"/>
    </location>
</feature>
<accession>A0AAV0CLJ8</accession>
<gene>
    <name evidence="3" type="ORF">CEPIT_LOCUS44847</name>
    <name evidence="2" type="ORF">CEPIT_LOCUS6165</name>
</gene>
<feature type="compositionally biased region" description="Polar residues" evidence="1">
    <location>
        <begin position="210"/>
        <end position="219"/>
    </location>
</feature>
<proteinExistence type="predicted"/>
<evidence type="ECO:0000313" key="3">
    <source>
        <dbReference type="EMBL" id="CAH9148882.1"/>
    </source>
</evidence>
<keyword evidence="4" id="KW-1185">Reference proteome</keyword>
<dbReference type="Proteomes" id="UP001152523">
    <property type="component" value="Unassembled WGS sequence"/>
</dbReference>
<organism evidence="2 4">
    <name type="scientific">Cuscuta epithymum</name>
    <dbReference type="NCBI Taxonomy" id="186058"/>
    <lineage>
        <taxon>Eukaryota</taxon>
        <taxon>Viridiplantae</taxon>
        <taxon>Streptophyta</taxon>
        <taxon>Embryophyta</taxon>
        <taxon>Tracheophyta</taxon>
        <taxon>Spermatophyta</taxon>
        <taxon>Magnoliopsida</taxon>
        <taxon>eudicotyledons</taxon>
        <taxon>Gunneridae</taxon>
        <taxon>Pentapetalae</taxon>
        <taxon>asterids</taxon>
        <taxon>lamiids</taxon>
        <taxon>Solanales</taxon>
        <taxon>Convolvulaceae</taxon>
        <taxon>Cuscuteae</taxon>
        <taxon>Cuscuta</taxon>
        <taxon>Cuscuta subgen. Cuscuta</taxon>
    </lineage>
</organism>
<feature type="region of interest" description="Disordered" evidence="1">
    <location>
        <begin position="352"/>
        <end position="372"/>
    </location>
</feature>
<name>A0AAV0CLJ8_9ASTE</name>
<evidence type="ECO:0000313" key="4">
    <source>
        <dbReference type="Proteomes" id="UP001152523"/>
    </source>
</evidence>
<dbReference type="EMBL" id="CAMAPF010000031">
    <property type="protein sequence ID" value="CAH9077400.1"/>
    <property type="molecule type" value="Genomic_DNA"/>
</dbReference>
<dbReference type="AlphaFoldDB" id="A0AAV0CLJ8"/>
<dbReference type="Pfam" id="PF14223">
    <property type="entry name" value="Retrotran_gag_2"/>
    <property type="match status" value="1"/>
</dbReference>
<feature type="region of interest" description="Disordered" evidence="1">
    <location>
        <begin position="210"/>
        <end position="269"/>
    </location>
</feature>
<evidence type="ECO:0000256" key="1">
    <source>
        <dbReference type="SAM" id="MobiDB-lite"/>
    </source>
</evidence>
<dbReference type="EMBL" id="CAMAPF010001288">
    <property type="protein sequence ID" value="CAH9148882.1"/>
    <property type="molecule type" value="Genomic_DNA"/>
</dbReference>
<comment type="caution">
    <text evidence="2">The sequence shown here is derived from an EMBL/GenBank/DDBJ whole genome shotgun (WGS) entry which is preliminary data.</text>
</comment>
<dbReference type="PANTHER" id="PTHR47481:SF21">
    <property type="entry name" value="BASIC-LEUCINE ZIPPER TRANSCRIPTION FACTOR Q-RELATED"/>
    <property type="match status" value="1"/>
</dbReference>
<feature type="compositionally biased region" description="Low complexity" evidence="1">
    <location>
        <begin position="245"/>
        <end position="257"/>
    </location>
</feature>
<reference evidence="2" key="1">
    <citation type="submission" date="2022-07" db="EMBL/GenBank/DDBJ databases">
        <authorList>
            <person name="Macas J."/>
            <person name="Novak P."/>
            <person name="Neumann P."/>
        </authorList>
    </citation>
    <scope>NUCLEOTIDE SEQUENCE</scope>
</reference>
<sequence>MSSSISLDSASTQQLISLNASSQIPLKLSQDGSNYSSWKAQITNLFFGYDLLGFVDGSNQKPDKSSPTYHFWTRQDRLVLLAIQSTVSNTVSPIINSCTSSADAWQKLESSFANKSTTRMLSLLNSLATTKKAGKPVMEYFTIMRGFIDDLITINHPPSDGQIMSYILSGFGSEYKEIVGALRVQRVPLSFEDLRDHFLHAEMLAGDTTETPITANYTQRRNYNNNYHGRGDNSNRGRGGRGHPRQSGSSSSSQQSYRHGDSHTAFSGSPSQRLICQLCDKSGHTARQCHSRGVFSPTAHVADSLPDSGNNQNWLLDTGATHHITSDLNNLAIHSDYNGNDSVLMGNGNGIPISHIGSTGSKDRGILGPRPE</sequence>
<evidence type="ECO:0000313" key="2">
    <source>
        <dbReference type="EMBL" id="CAH9077400.1"/>
    </source>
</evidence>